<protein>
    <submittedName>
        <fullName evidence="1">Uncharacterized protein</fullName>
    </submittedName>
</protein>
<dbReference type="AlphaFoldDB" id="M7C6E8"/>
<evidence type="ECO:0000313" key="2">
    <source>
        <dbReference type="Proteomes" id="UP000031443"/>
    </source>
</evidence>
<accession>M7C6E8</accession>
<keyword evidence="2" id="KW-1185">Reference proteome</keyword>
<evidence type="ECO:0000313" key="1">
    <source>
        <dbReference type="EMBL" id="EMP36132.1"/>
    </source>
</evidence>
<name>M7C6E8_CHEMY</name>
<organism evidence="1 2">
    <name type="scientific">Chelonia mydas</name>
    <name type="common">Green sea-turtle</name>
    <name type="synonym">Chelonia agassizi</name>
    <dbReference type="NCBI Taxonomy" id="8469"/>
    <lineage>
        <taxon>Eukaryota</taxon>
        <taxon>Metazoa</taxon>
        <taxon>Chordata</taxon>
        <taxon>Craniata</taxon>
        <taxon>Vertebrata</taxon>
        <taxon>Euteleostomi</taxon>
        <taxon>Archelosauria</taxon>
        <taxon>Testudinata</taxon>
        <taxon>Testudines</taxon>
        <taxon>Cryptodira</taxon>
        <taxon>Durocryptodira</taxon>
        <taxon>Americhelydia</taxon>
        <taxon>Chelonioidea</taxon>
        <taxon>Cheloniidae</taxon>
        <taxon>Chelonia</taxon>
    </lineage>
</organism>
<gene>
    <name evidence="1" type="ORF">UY3_06708</name>
</gene>
<sequence>MNSVAESTYLDLLTAVSSLRLGKSRGVAVHSRTAYGKTVMELAVTCKWVKSTFEASQLCVDGPSKAIDSHNGPQKKLLTARALICTPDFTDLVYTFPFSFISCWCKDACGTAKPTDSCPFILHASFNSATLKYPECPQEVYGPDPKPTEINDGRRGFPVTSMNIVSCPKALLSNANWYYINVTPLLKAVAAHPKLA</sequence>
<dbReference type="Proteomes" id="UP000031443">
    <property type="component" value="Unassembled WGS sequence"/>
</dbReference>
<dbReference type="EMBL" id="KB526358">
    <property type="protein sequence ID" value="EMP36132.1"/>
    <property type="molecule type" value="Genomic_DNA"/>
</dbReference>
<reference evidence="2" key="1">
    <citation type="journal article" date="2013" name="Nat. Genet.">
        <title>The draft genomes of soft-shell turtle and green sea turtle yield insights into the development and evolution of the turtle-specific body plan.</title>
        <authorList>
            <person name="Wang Z."/>
            <person name="Pascual-Anaya J."/>
            <person name="Zadissa A."/>
            <person name="Li W."/>
            <person name="Niimura Y."/>
            <person name="Huang Z."/>
            <person name="Li C."/>
            <person name="White S."/>
            <person name="Xiong Z."/>
            <person name="Fang D."/>
            <person name="Wang B."/>
            <person name="Ming Y."/>
            <person name="Chen Y."/>
            <person name="Zheng Y."/>
            <person name="Kuraku S."/>
            <person name="Pignatelli M."/>
            <person name="Herrero J."/>
            <person name="Beal K."/>
            <person name="Nozawa M."/>
            <person name="Li Q."/>
            <person name="Wang J."/>
            <person name="Zhang H."/>
            <person name="Yu L."/>
            <person name="Shigenobu S."/>
            <person name="Wang J."/>
            <person name="Liu J."/>
            <person name="Flicek P."/>
            <person name="Searle S."/>
            <person name="Wang J."/>
            <person name="Kuratani S."/>
            <person name="Yin Y."/>
            <person name="Aken B."/>
            <person name="Zhang G."/>
            <person name="Irie N."/>
        </authorList>
    </citation>
    <scope>NUCLEOTIDE SEQUENCE [LARGE SCALE GENOMIC DNA]</scope>
</reference>
<proteinExistence type="predicted"/>